<accession>A0A7J6NF21</accession>
<dbReference type="Proteomes" id="UP000553632">
    <property type="component" value="Unassembled WGS sequence"/>
</dbReference>
<dbReference type="AlphaFoldDB" id="A0A7J6NF21"/>
<keyword evidence="5 7" id="KW-1133">Transmembrane helix</keyword>
<comment type="similarity">
    <text evidence="2">Belongs to the SLC13A/DASS transporter (TC 2.A.47) family. DIT1 subfamily.</text>
</comment>
<name>A0A7J6NF21_PEROL</name>
<evidence type="ECO:0000256" key="6">
    <source>
        <dbReference type="ARBA" id="ARBA00023136"/>
    </source>
</evidence>
<feature type="transmembrane region" description="Helical" evidence="7">
    <location>
        <begin position="127"/>
        <end position="147"/>
    </location>
</feature>
<keyword evidence="3 7" id="KW-0812">Transmembrane</keyword>
<keyword evidence="6 7" id="KW-0472">Membrane</keyword>
<evidence type="ECO:0000256" key="3">
    <source>
        <dbReference type="ARBA" id="ARBA00022692"/>
    </source>
</evidence>
<evidence type="ECO:0000256" key="2">
    <source>
        <dbReference type="ARBA" id="ARBA00007349"/>
    </source>
</evidence>
<sequence>MSSSEEGRPQSAKESISISTTPPRATFLEAGVGGICPPENKPTGDALDFPTNVREFRFWSSARRWHRDVWPGIHIPVWHTFVVFFCTIVGAVFEPLPLTGVCLISIALATLTGALTEDQVLSGFADAAVWLVIFAFFISSAFVATGLGRRICFIVFKYLGSTTIGLAYGICICGVILGLGIPSATAKAVGILLPIIEPLLKEAFQSDPAMGTQRRIGIYLVMVQNAATSMSAI</sequence>
<evidence type="ECO:0000256" key="1">
    <source>
        <dbReference type="ARBA" id="ARBA00004478"/>
    </source>
</evidence>
<keyword evidence="4" id="KW-1001">Plastid inner membrane</keyword>
<comment type="caution">
    <text evidence="8">The sequence shown here is derived from an EMBL/GenBank/DDBJ whole genome shotgun (WGS) entry which is preliminary data.</text>
</comment>
<evidence type="ECO:0000256" key="5">
    <source>
        <dbReference type="ARBA" id="ARBA00022989"/>
    </source>
</evidence>
<reference evidence="8 9" key="1">
    <citation type="submission" date="2020-04" db="EMBL/GenBank/DDBJ databases">
        <title>Perkinsus olseni comparative genomics.</title>
        <authorList>
            <person name="Bogema D.R."/>
        </authorList>
    </citation>
    <scope>NUCLEOTIDE SEQUENCE [LARGE SCALE GENOMIC DNA]</scope>
    <source>
        <strain evidence="8 9">ATCC PRA-207</strain>
    </source>
</reference>
<keyword evidence="4" id="KW-0934">Plastid</keyword>
<evidence type="ECO:0000313" key="8">
    <source>
        <dbReference type="EMBL" id="KAF4681581.1"/>
    </source>
</evidence>
<gene>
    <name evidence="8" type="ORF">FOZ63_026010</name>
</gene>
<proteinExistence type="inferred from homology"/>
<feature type="transmembrane region" description="Helical" evidence="7">
    <location>
        <begin position="73"/>
        <end position="93"/>
    </location>
</feature>
<dbReference type="PANTHER" id="PTHR42826">
    <property type="entry name" value="DICARBOXYLATE TRANSPORTER 2.1, CHLOROPLASTIC"/>
    <property type="match status" value="1"/>
</dbReference>
<comment type="subcellular location">
    <subcellularLocation>
        <location evidence="1">Plastid</location>
        <location evidence="1">Chloroplast inner membrane</location>
        <topology evidence="1">Multi-pass membrane protein</topology>
    </subcellularLocation>
</comment>
<evidence type="ECO:0000256" key="4">
    <source>
        <dbReference type="ARBA" id="ARBA00022780"/>
    </source>
</evidence>
<feature type="transmembrane region" description="Helical" evidence="7">
    <location>
        <begin position="98"/>
        <end position="115"/>
    </location>
</feature>
<dbReference type="Pfam" id="PF00939">
    <property type="entry name" value="Na_sulph_symp"/>
    <property type="match status" value="1"/>
</dbReference>
<dbReference type="InterPro" id="IPR001898">
    <property type="entry name" value="SLC13A/DASS"/>
</dbReference>
<evidence type="ECO:0000313" key="9">
    <source>
        <dbReference type="Proteomes" id="UP000553632"/>
    </source>
</evidence>
<feature type="transmembrane region" description="Helical" evidence="7">
    <location>
        <begin position="159"/>
        <end position="181"/>
    </location>
</feature>
<keyword evidence="9" id="KW-1185">Reference proteome</keyword>
<dbReference type="GO" id="GO:0009706">
    <property type="term" value="C:chloroplast inner membrane"/>
    <property type="evidence" value="ECO:0007669"/>
    <property type="project" value="UniProtKB-SubCell"/>
</dbReference>
<organism evidence="8 9">
    <name type="scientific">Perkinsus olseni</name>
    <name type="common">Perkinsus atlanticus</name>
    <dbReference type="NCBI Taxonomy" id="32597"/>
    <lineage>
        <taxon>Eukaryota</taxon>
        <taxon>Sar</taxon>
        <taxon>Alveolata</taxon>
        <taxon>Perkinsozoa</taxon>
        <taxon>Perkinsea</taxon>
        <taxon>Perkinsida</taxon>
        <taxon>Perkinsidae</taxon>
        <taxon>Perkinsus</taxon>
    </lineage>
</organism>
<dbReference type="InterPro" id="IPR030676">
    <property type="entry name" value="CitT-rel"/>
</dbReference>
<evidence type="ECO:0000256" key="7">
    <source>
        <dbReference type="SAM" id="Phobius"/>
    </source>
</evidence>
<feature type="non-terminal residue" evidence="8">
    <location>
        <position position="233"/>
    </location>
</feature>
<dbReference type="EMBL" id="JABANO010040920">
    <property type="protein sequence ID" value="KAF4681581.1"/>
    <property type="molecule type" value="Genomic_DNA"/>
</dbReference>
<protein>
    <submittedName>
        <fullName evidence="8">Uncharacterized protein</fullName>
    </submittedName>
</protein>
<dbReference type="GO" id="GO:0022857">
    <property type="term" value="F:transmembrane transporter activity"/>
    <property type="evidence" value="ECO:0007669"/>
    <property type="project" value="InterPro"/>
</dbReference>